<protein>
    <submittedName>
        <fullName evidence="1">Uncharacterized protein</fullName>
    </submittedName>
</protein>
<feature type="non-terminal residue" evidence="1">
    <location>
        <position position="1"/>
    </location>
</feature>
<evidence type="ECO:0000313" key="2">
    <source>
        <dbReference type="Proteomes" id="UP000747399"/>
    </source>
</evidence>
<sequence>SQRQQDTSALHLVARAPTSQHVQYRHNGGISSTAAGNGGSGVARGTMAKVLVQLLRQQVLGAALLAVLTSLSGGRQKSVQPGQYCRTENTSGIVAVAVNTSWL</sequence>
<evidence type="ECO:0000313" key="1">
    <source>
        <dbReference type="EMBL" id="GIL62239.1"/>
    </source>
</evidence>
<keyword evidence="2" id="KW-1185">Reference proteome</keyword>
<dbReference type="EMBL" id="BNCO01000050">
    <property type="protein sequence ID" value="GIL62239.1"/>
    <property type="molecule type" value="Genomic_DNA"/>
</dbReference>
<dbReference type="Proteomes" id="UP000747399">
    <property type="component" value="Unassembled WGS sequence"/>
</dbReference>
<gene>
    <name evidence="1" type="ORF">Vafri_16458</name>
</gene>
<reference evidence="1" key="1">
    <citation type="journal article" date="2021" name="Proc. Natl. Acad. Sci. U.S.A.">
        <title>Three genomes in the algal genus Volvox reveal the fate of a haploid sex-determining region after a transition to homothallism.</title>
        <authorList>
            <person name="Yamamoto K."/>
            <person name="Hamaji T."/>
            <person name="Kawai-Toyooka H."/>
            <person name="Matsuzaki R."/>
            <person name="Takahashi F."/>
            <person name="Nishimura Y."/>
            <person name="Kawachi M."/>
            <person name="Noguchi H."/>
            <person name="Minakuchi Y."/>
            <person name="Umen J.G."/>
            <person name="Toyoda A."/>
            <person name="Nozaki H."/>
        </authorList>
    </citation>
    <scope>NUCLEOTIDE SEQUENCE</scope>
    <source>
        <strain evidence="1">NIES-3780</strain>
    </source>
</reference>
<comment type="caution">
    <text evidence="1">The sequence shown here is derived from an EMBL/GenBank/DDBJ whole genome shotgun (WGS) entry which is preliminary data.</text>
</comment>
<dbReference type="AlphaFoldDB" id="A0A8J4F5Q6"/>
<accession>A0A8J4F5Q6</accession>
<organism evidence="1 2">
    <name type="scientific">Volvox africanus</name>
    <dbReference type="NCBI Taxonomy" id="51714"/>
    <lineage>
        <taxon>Eukaryota</taxon>
        <taxon>Viridiplantae</taxon>
        <taxon>Chlorophyta</taxon>
        <taxon>core chlorophytes</taxon>
        <taxon>Chlorophyceae</taxon>
        <taxon>CS clade</taxon>
        <taxon>Chlamydomonadales</taxon>
        <taxon>Volvocaceae</taxon>
        <taxon>Volvox</taxon>
    </lineage>
</organism>
<name>A0A8J4F5Q6_9CHLO</name>
<proteinExistence type="predicted"/>